<accession>A0A2D6M1U1</accession>
<dbReference type="AlphaFoldDB" id="A0A2D6M1U1"/>
<name>A0A2D6M1U1_9ARCH</name>
<evidence type="ECO:0000313" key="1">
    <source>
        <dbReference type="EMBL" id="MAG22366.1"/>
    </source>
</evidence>
<dbReference type="Proteomes" id="UP000226592">
    <property type="component" value="Unassembled WGS sequence"/>
</dbReference>
<evidence type="ECO:0000313" key="2">
    <source>
        <dbReference type="Proteomes" id="UP000226592"/>
    </source>
</evidence>
<sequence>MLLKNLTIKREGSPDKTAKEVGEMSAPIKKFSSGGIEVAIWENESGKGNKFNTVSLQRSYKDKDDEWKSTGSLRTGDIPKAILTLQKAYEYLSLKESEEKQEIALALT</sequence>
<gene>
    <name evidence="1" type="ORF">CL943_03635</name>
</gene>
<organism evidence="1 2">
    <name type="scientific">Candidatus Iainarchaeum sp</name>
    <dbReference type="NCBI Taxonomy" id="3101447"/>
    <lineage>
        <taxon>Archaea</taxon>
        <taxon>Candidatus Iainarchaeota</taxon>
        <taxon>Candidatus Iainarchaeia</taxon>
        <taxon>Candidatus Iainarchaeales</taxon>
        <taxon>Candidatus Iainarchaeaceae</taxon>
        <taxon>Candidatus Iainarchaeum</taxon>
    </lineage>
</organism>
<protein>
    <submittedName>
        <fullName evidence="1">Uncharacterized protein</fullName>
    </submittedName>
</protein>
<reference evidence="2" key="1">
    <citation type="submission" date="2017-09" db="EMBL/GenBank/DDBJ databases">
        <title>The Reconstruction of 2,631 Draft Metagenome-Assembled Genomes from the Global Oceans.</title>
        <authorList>
            <person name="Tully B.J."/>
            <person name="Graham E.D."/>
            <person name="Heidelberg J.F."/>
        </authorList>
    </citation>
    <scope>NUCLEOTIDE SEQUENCE [LARGE SCALE GENOMIC DNA]</scope>
</reference>
<comment type="caution">
    <text evidence="1">The sequence shown here is derived from an EMBL/GenBank/DDBJ whole genome shotgun (WGS) entry which is preliminary data.</text>
</comment>
<proteinExistence type="predicted"/>
<dbReference type="EMBL" id="NZBU01000012">
    <property type="protein sequence ID" value="MAG22366.1"/>
    <property type="molecule type" value="Genomic_DNA"/>
</dbReference>